<dbReference type="SUPFAM" id="SSF52540">
    <property type="entry name" value="P-loop containing nucleoside triphosphate hydrolases"/>
    <property type="match status" value="4"/>
</dbReference>
<dbReference type="SMART" id="SM00382">
    <property type="entry name" value="AAA"/>
    <property type="match status" value="3"/>
</dbReference>
<evidence type="ECO:0000259" key="5">
    <source>
        <dbReference type="SMART" id="SM00382"/>
    </source>
</evidence>
<feature type="domain" description="AAA+ ATPase" evidence="5">
    <location>
        <begin position="1214"/>
        <end position="1355"/>
    </location>
</feature>
<dbReference type="Pfam" id="PF17866">
    <property type="entry name" value="AAA_lid_6"/>
    <property type="match status" value="1"/>
</dbReference>
<dbReference type="GO" id="GO:0016887">
    <property type="term" value="F:ATP hydrolysis activity"/>
    <property type="evidence" value="ECO:0007669"/>
    <property type="project" value="InterPro"/>
</dbReference>
<evidence type="ECO:0000256" key="3">
    <source>
        <dbReference type="ARBA" id="ARBA00022840"/>
    </source>
</evidence>
<reference evidence="6 7" key="1">
    <citation type="submission" date="2015-12" db="EMBL/GenBank/DDBJ databases">
        <title>Draft genome sequence of Moniliophthora roreri, the causal agent of frosty pod rot of cacao.</title>
        <authorList>
            <person name="Aime M.C."/>
            <person name="Diaz-Valderrama J.R."/>
            <person name="Kijpornyongpan T."/>
            <person name="Phillips-Mora W."/>
        </authorList>
    </citation>
    <scope>NUCLEOTIDE SEQUENCE [LARGE SCALE GENOMIC DNA]</scope>
    <source>
        <strain evidence="6 7">MCA 2952</strain>
    </source>
</reference>
<proteinExistence type="inferred from homology"/>
<name>A0A0W0FJ54_MONRR</name>
<feature type="region of interest" description="Disordered" evidence="4">
    <location>
        <begin position="171"/>
        <end position="190"/>
    </location>
</feature>
<dbReference type="PANTHER" id="PTHR43392:SF2">
    <property type="entry name" value="AAA-TYPE ATPASE FAMILY PROTEIN _ ANKYRIN REPEAT FAMILY PROTEIN"/>
    <property type="match status" value="1"/>
</dbReference>
<dbReference type="CDD" id="cd00009">
    <property type="entry name" value="AAA"/>
    <property type="match status" value="2"/>
</dbReference>
<evidence type="ECO:0000256" key="4">
    <source>
        <dbReference type="SAM" id="MobiDB-lite"/>
    </source>
</evidence>
<sequence>MPSHELFDDVCDGKTKLNHRNVFPFLESLCSHPNPVPILLESPSGLSAFKRAMMTDFGSSFYNGLCCRVLSKLSQSKDLEEDVRRVLAALADPPLFYVSLFTSITEDYLAEETQKWFGWLLLQHVLQPDSTSSPWSSLLKVYKDTPAVEALLRSPRKDIREIGEKIIALVPGRTGEQEDEEKAGPGGRHDNDFEDFRTIFNMPTPAEVMSKAKPYLLPSSAFEKEEDPAKRCAVYLETQYRLLREAMVVRELREEVQHLLEGEGKDEKESVIPNVEFVGIETSVPSLSGYWGWKFKCPEDFDLTFGRTAYTPPIPKLPGWRSWDLVLLMEGDEILAFCDFARDEDALGQTPPVLVLKPYGDEAIISNALVRLRNGSPKRLLRTGEAYWDEMEPIKKIQTMRSLPFTEEILLLSTTPLEPEHLPADVLRALEVNDKCNIGQLLQTDGGRRTVILNEDQANALTAALQERVCLIQGMPGTGKTLLAALLAAILFQHTPQTIMVCCSAEHVLDRVLQEIHRSIPSLHTVTLLDYDSPQTASTLNSLRIENQAVNSQAPTYMSEGMDAMTEALSGELKTAFDKLMETSQDRDHILRYLASNHPTYHAAFSAPNGEDGSTSLFDRWTDGQDAPEAGTAQAVPAIWSLPVSERETLLKQWRTLILEEATSRFANVGEQLDSTRNLIRLSERPGLADVLRSKRLIGCTYNGLQTRLYALREAGKFPDVLIFADADRVSMDFTLAALGPETKHLIMIGSIPTRRPTVGDRNLRAGSKEGYEVDVSLFERLLKNGYPYHTLYTQHSAGRDPVAIGLAQNIASPATPGRPLPANNYGGWGTWGAPTPPVALPGTRAVRDVFGGDSRSSRSPTSTRPPSPSKLPPILLSRKAGAAETEWNRRKADLGASNIHVDAIMEMTGIEEVKQQILDIMDVLETMKQQQCSMEGFTLNAALFGNSGTEMSVFAGHYTRFLKSMNMLAADKYHEVAPAQADDFRRQALEIQHGGAIHVTDADMPGMYGVMSWLNNRNTVGSVTASSLAEMMRAGAGKQAFIFSGPEPTFWAFLNDNPALRDALPQKFFFADYTREDLTTIMEKRLQETEMVVEGGVEGEYVQLALKRLISRHSAGSFENARTLEAFLRDVISRQRQRLAKKQKSDGNVDYRLITKEDLLDLSGSAGLEDALKELDSLIGLRAVKQTVHNLVKLARVNEQREMQGKRPVEIMLNRVFLGPSGTGKTTVVKAYAKILKQLGYLSNGEVIMKHANDFIGQVIGQSEALTKDIVAKAAGKVLIIDEAHILNPEESVGCFKQAVIDTLVSCVQNTPGGDQCIVLIGYEDEMLDMLQNANPGLARRFRVGDAFHFESFTQEELMQIFEAKLSEDQLSATPAAKAVVTEILERARHRPTFGNAGEVENLIASAKERFYERFDQSCLPDDVVFEPQDFDPDYGRSSKASERLTNLFADMVGCQDIMAKLNDYQKISHTMRICGKDARKVIPMNFVFKGPPGTGKTSVARKMGHVFYDMGFLSSPEVIECSASDMVGKYIGHTGPKTRELFTKALGKVLFIDEAYRLGHGSFSEEAIGELVTLLTLKTYQGKMVVILAGYDQDMDLLLSCNRGLSSRFPEEIVFKKTDADSCLEILKQELTKHGVTLLCLSDKRSKGYRNLAYVIKRMSGTRSWGNARDMVSLSVHLVREAHKQPPDPHSKTFEVSQKVALKYLMTMREEQRNRAATWNAAQGGWLTMLQQMSIQTLFTVLYTLVNLYTTGLLSRGGILW</sequence>
<evidence type="ECO:0000256" key="1">
    <source>
        <dbReference type="ARBA" id="ARBA00010378"/>
    </source>
</evidence>
<dbReference type="InterPro" id="IPR003959">
    <property type="entry name" value="ATPase_AAA_core"/>
</dbReference>
<evidence type="ECO:0000313" key="7">
    <source>
        <dbReference type="Proteomes" id="UP000054988"/>
    </source>
</evidence>
<comment type="caution">
    <text evidence="6">The sequence shown here is derived from an EMBL/GenBank/DDBJ whole genome shotgun (WGS) entry which is preliminary data.</text>
</comment>
<accession>A0A0W0FJ54</accession>
<dbReference type="InterPro" id="IPR027417">
    <property type="entry name" value="P-loop_NTPase"/>
</dbReference>
<dbReference type="InterPro" id="IPR050773">
    <property type="entry name" value="CbxX/CfxQ_RuBisCO_ESX"/>
</dbReference>
<dbReference type="PANTHER" id="PTHR43392">
    <property type="entry name" value="AAA-TYPE ATPASE FAMILY PROTEIN / ANKYRIN REPEAT FAMILY PROTEIN"/>
    <property type="match status" value="1"/>
</dbReference>
<dbReference type="eggNOG" id="KOG0730">
    <property type="taxonomic scope" value="Eukaryota"/>
</dbReference>
<evidence type="ECO:0000256" key="2">
    <source>
        <dbReference type="ARBA" id="ARBA00022741"/>
    </source>
</evidence>
<comment type="similarity">
    <text evidence="1">Belongs to the CbxX/CfxQ family.</text>
</comment>
<dbReference type="PRINTS" id="PR00819">
    <property type="entry name" value="CBXCFQXSUPER"/>
</dbReference>
<keyword evidence="2" id="KW-0547">Nucleotide-binding</keyword>
<organism evidence="6 7">
    <name type="scientific">Moniliophthora roreri</name>
    <name type="common">Frosty pod rot fungus</name>
    <name type="synonym">Monilia roreri</name>
    <dbReference type="NCBI Taxonomy" id="221103"/>
    <lineage>
        <taxon>Eukaryota</taxon>
        <taxon>Fungi</taxon>
        <taxon>Dikarya</taxon>
        <taxon>Basidiomycota</taxon>
        <taxon>Agaricomycotina</taxon>
        <taxon>Agaricomycetes</taxon>
        <taxon>Agaricomycetidae</taxon>
        <taxon>Agaricales</taxon>
        <taxon>Marasmiineae</taxon>
        <taxon>Marasmiaceae</taxon>
        <taxon>Moniliophthora</taxon>
    </lineage>
</organism>
<dbReference type="Proteomes" id="UP000054988">
    <property type="component" value="Unassembled WGS sequence"/>
</dbReference>
<dbReference type="GO" id="GO:0004386">
    <property type="term" value="F:helicase activity"/>
    <property type="evidence" value="ECO:0007669"/>
    <property type="project" value="InterPro"/>
</dbReference>
<feature type="domain" description="AAA+ ATPase" evidence="5">
    <location>
        <begin position="1484"/>
        <end position="1621"/>
    </location>
</feature>
<dbReference type="InterPro" id="IPR041677">
    <property type="entry name" value="DNA2/NAM7_AAA_11"/>
</dbReference>
<dbReference type="GO" id="GO:0005524">
    <property type="term" value="F:ATP binding"/>
    <property type="evidence" value="ECO:0007669"/>
    <property type="project" value="UniProtKB-KW"/>
</dbReference>
<dbReference type="Gene3D" id="1.10.8.60">
    <property type="match status" value="2"/>
</dbReference>
<dbReference type="InterPro" id="IPR003593">
    <property type="entry name" value="AAA+_ATPase"/>
</dbReference>
<feature type="domain" description="AAA+ ATPase" evidence="5">
    <location>
        <begin position="466"/>
        <end position="780"/>
    </location>
</feature>
<feature type="region of interest" description="Disordered" evidence="4">
    <location>
        <begin position="849"/>
        <end position="875"/>
    </location>
</feature>
<dbReference type="Gene3D" id="3.40.50.300">
    <property type="entry name" value="P-loop containing nucleotide triphosphate hydrolases"/>
    <property type="match status" value="3"/>
</dbReference>
<dbReference type="FunFam" id="3.40.50.300:FF:000216">
    <property type="entry name" value="Type VII secretion ATPase EccA"/>
    <property type="match status" value="2"/>
</dbReference>
<dbReference type="InterPro" id="IPR041627">
    <property type="entry name" value="AAA_lid_6"/>
</dbReference>
<keyword evidence="3" id="KW-0067">ATP-binding</keyword>
<protein>
    <recommendedName>
        <fullName evidence="5">AAA+ ATPase domain-containing protein</fullName>
    </recommendedName>
</protein>
<dbReference type="Pfam" id="PF13086">
    <property type="entry name" value="AAA_11"/>
    <property type="match status" value="1"/>
</dbReference>
<dbReference type="InterPro" id="IPR000641">
    <property type="entry name" value="CbxX/CfxQ"/>
</dbReference>
<dbReference type="Pfam" id="PF00004">
    <property type="entry name" value="AAA"/>
    <property type="match status" value="2"/>
</dbReference>
<evidence type="ECO:0000313" key="6">
    <source>
        <dbReference type="EMBL" id="KTB36352.1"/>
    </source>
</evidence>
<dbReference type="EMBL" id="LATX01001909">
    <property type="protein sequence ID" value="KTB36352.1"/>
    <property type="molecule type" value="Genomic_DNA"/>
</dbReference>
<gene>
    <name evidence="6" type="ORF">WG66_11041</name>
</gene>